<dbReference type="Gene3D" id="1.10.287.130">
    <property type="match status" value="1"/>
</dbReference>
<dbReference type="EMBL" id="UOFS01000038">
    <property type="protein sequence ID" value="VAW98592.1"/>
    <property type="molecule type" value="Genomic_DNA"/>
</dbReference>
<evidence type="ECO:0000256" key="3">
    <source>
        <dbReference type="ARBA" id="ARBA00022553"/>
    </source>
</evidence>
<dbReference type="InterPro" id="IPR036890">
    <property type="entry name" value="HATPase_C_sf"/>
</dbReference>
<dbReference type="GO" id="GO:0009927">
    <property type="term" value="F:histidine phosphotransfer kinase activity"/>
    <property type="evidence" value="ECO:0007669"/>
    <property type="project" value="TreeGrafter"/>
</dbReference>
<dbReference type="GO" id="GO:0000155">
    <property type="term" value="F:phosphorelay sensor kinase activity"/>
    <property type="evidence" value="ECO:0007669"/>
    <property type="project" value="InterPro"/>
</dbReference>
<feature type="domain" description="Histidine kinase" evidence="8">
    <location>
        <begin position="281"/>
        <end position="503"/>
    </location>
</feature>
<evidence type="ECO:0000256" key="1">
    <source>
        <dbReference type="ARBA" id="ARBA00000085"/>
    </source>
</evidence>
<gene>
    <name evidence="10" type="ORF">MNBD_GAMMA22-1574</name>
</gene>
<name>A0A3B1AF47_9ZZZZ</name>
<protein>
    <recommendedName>
        <fullName evidence="2">histidine kinase</fullName>
        <ecNumber evidence="2">2.7.13.3</ecNumber>
    </recommendedName>
</protein>
<evidence type="ECO:0000256" key="2">
    <source>
        <dbReference type="ARBA" id="ARBA00012438"/>
    </source>
</evidence>
<evidence type="ECO:0000259" key="9">
    <source>
        <dbReference type="PROSITE" id="PS50110"/>
    </source>
</evidence>
<evidence type="ECO:0000259" key="8">
    <source>
        <dbReference type="PROSITE" id="PS50109"/>
    </source>
</evidence>
<evidence type="ECO:0000256" key="4">
    <source>
        <dbReference type="ARBA" id="ARBA00022679"/>
    </source>
</evidence>
<dbReference type="PROSITE" id="PS50110">
    <property type="entry name" value="RESPONSE_REGULATORY"/>
    <property type="match status" value="1"/>
</dbReference>
<keyword evidence="7" id="KW-1133">Transmembrane helix</keyword>
<proteinExistence type="predicted"/>
<dbReference type="FunFam" id="1.10.287.130:FF:000001">
    <property type="entry name" value="Two-component sensor histidine kinase"/>
    <property type="match status" value="1"/>
</dbReference>
<dbReference type="Pfam" id="PF02518">
    <property type="entry name" value="HATPase_c"/>
    <property type="match status" value="1"/>
</dbReference>
<sequence>MNQVNNTLLKLFSVTSVVTLIIAVVSIGLFYKTFAVNLLEEQSAKTNAVLSKIIYNSIHIGIETKLGVKYLFDDESIEFISSQKNHPFLKSIIQDSIEQTPVVKVKIYNPKLKTIFSTIKENIGKTIDDVNIRKVIETGESYTDINHYEKFLLDGNTLNNVTLLTTYIPMTIAHEMEGSESKEYGLFGIYVDVTKRYESIVSSQWGFVSVITVVLLIIYSTLYFEVRKINKTTNQKQKNLDDELRKAEKTNLVLGKNFAKVATKRDRAVKENEAKSQFLANMSHELRTPLNAIIGYSEMISDDMDDGDTSKVKEDSKRINSAGKHLLIIINDILDISKIEAGKMELNIEDFNVDDMINEIIATSKPLADKNNNKLIVVSNKTTVSITSDLTRTRQILLNLISNAIKFTKDGDIFITINDSKLDGRDSVEFVVQDTGVGLDDKYIKEIFSPFNQADLSSSKKYEGTGLGLTISKLFCELMNGDISVSSTLGQGATFTVNIPVLVSSSKYELAENDNVTKHREYCANVVIVDSDPSAKKLLTSYLCDLKFYVIFASTALDCVRVAQNNNVDIIILDVQSSGMDDWLLLKNLKNNIKTRNIRIIVTASKNELELTKSLGADAYIVKPFNKEIVEETVCNIVGGSDSVVSIQ</sequence>
<dbReference type="FunFam" id="3.30.565.10:FF:000010">
    <property type="entry name" value="Sensor histidine kinase RcsC"/>
    <property type="match status" value="1"/>
</dbReference>
<dbReference type="Pfam" id="PF00072">
    <property type="entry name" value="Response_reg"/>
    <property type="match status" value="1"/>
</dbReference>
<dbReference type="SMART" id="SM00387">
    <property type="entry name" value="HATPase_c"/>
    <property type="match status" value="1"/>
</dbReference>
<keyword evidence="5" id="KW-0418">Kinase</keyword>
<keyword evidence="7" id="KW-0472">Membrane</keyword>
<dbReference type="CDD" id="cd00156">
    <property type="entry name" value="REC"/>
    <property type="match status" value="1"/>
</dbReference>
<keyword evidence="6" id="KW-0902">Two-component regulatory system</keyword>
<dbReference type="Gene3D" id="3.30.565.10">
    <property type="entry name" value="Histidine kinase-like ATPase, C-terminal domain"/>
    <property type="match status" value="1"/>
</dbReference>
<evidence type="ECO:0000256" key="7">
    <source>
        <dbReference type="SAM" id="Phobius"/>
    </source>
</evidence>
<dbReference type="InterPro" id="IPR005467">
    <property type="entry name" value="His_kinase_dom"/>
</dbReference>
<comment type="catalytic activity">
    <reaction evidence="1">
        <text>ATP + protein L-histidine = ADP + protein N-phospho-L-histidine.</text>
        <dbReference type="EC" id="2.7.13.3"/>
    </reaction>
</comment>
<dbReference type="SMART" id="SM00388">
    <property type="entry name" value="HisKA"/>
    <property type="match status" value="1"/>
</dbReference>
<dbReference type="PRINTS" id="PR00344">
    <property type="entry name" value="BCTRLSENSOR"/>
</dbReference>
<dbReference type="InterPro" id="IPR001789">
    <property type="entry name" value="Sig_transdc_resp-reg_receiver"/>
</dbReference>
<dbReference type="SUPFAM" id="SSF47384">
    <property type="entry name" value="Homodimeric domain of signal transducing histidine kinase"/>
    <property type="match status" value="1"/>
</dbReference>
<keyword evidence="3" id="KW-0597">Phosphoprotein</keyword>
<evidence type="ECO:0000256" key="6">
    <source>
        <dbReference type="ARBA" id="ARBA00023012"/>
    </source>
</evidence>
<accession>A0A3B1AF47</accession>
<dbReference type="PANTHER" id="PTHR43047">
    <property type="entry name" value="TWO-COMPONENT HISTIDINE PROTEIN KINASE"/>
    <property type="match status" value="1"/>
</dbReference>
<dbReference type="CDD" id="cd16922">
    <property type="entry name" value="HATPase_EvgS-ArcB-TorS-like"/>
    <property type="match status" value="1"/>
</dbReference>
<keyword evidence="7" id="KW-0812">Transmembrane</keyword>
<dbReference type="CDD" id="cd00082">
    <property type="entry name" value="HisKA"/>
    <property type="match status" value="1"/>
</dbReference>
<dbReference type="Pfam" id="PF00512">
    <property type="entry name" value="HisKA"/>
    <property type="match status" value="1"/>
</dbReference>
<dbReference type="PROSITE" id="PS50109">
    <property type="entry name" value="HIS_KIN"/>
    <property type="match status" value="1"/>
</dbReference>
<dbReference type="EC" id="2.7.13.3" evidence="2"/>
<feature type="domain" description="Response regulatory" evidence="9">
    <location>
        <begin position="525"/>
        <end position="638"/>
    </location>
</feature>
<evidence type="ECO:0000313" key="10">
    <source>
        <dbReference type="EMBL" id="VAW98592.1"/>
    </source>
</evidence>
<reference evidence="10" key="1">
    <citation type="submission" date="2018-06" db="EMBL/GenBank/DDBJ databases">
        <authorList>
            <person name="Zhirakovskaya E."/>
        </authorList>
    </citation>
    <scope>NUCLEOTIDE SEQUENCE</scope>
</reference>
<dbReference type="SMART" id="SM00448">
    <property type="entry name" value="REC"/>
    <property type="match status" value="1"/>
</dbReference>
<evidence type="ECO:0000256" key="5">
    <source>
        <dbReference type="ARBA" id="ARBA00022777"/>
    </source>
</evidence>
<keyword evidence="4" id="KW-0808">Transferase</keyword>
<organism evidence="10">
    <name type="scientific">hydrothermal vent metagenome</name>
    <dbReference type="NCBI Taxonomy" id="652676"/>
    <lineage>
        <taxon>unclassified sequences</taxon>
        <taxon>metagenomes</taxon>
        <taxon>ecological metagenomes</taxon>
    </lineage>
</organism>
<dbReference type="GO" id="GO:0005886">
    <property type="term" value="C:plasma membrane"/>
    <property type="evidence" value="ECO:0007669"/>
    <property type="project" value="TreeGrafter"/>
</dbReference>
<dbReference type="Gene3D" id="3.40.50.2300">
    <property type="match status" value="1"/>
</dbReference>
<dbReference type="InterPro" id="IPR004358">
    <property type="entry name" value="Sig_transdc_His_kin-like_C"/>
</dbReference>
<dbReference type="InterPro" id="IPR036097">
    <property type="entry name" value="HisK_dim/P_sf"/>
</dbReference>
<dbReference type="SUPFAM" id="SSF52172">
    <property type="entry name" value="CheY-like"/>
    <property type="match status" value="1"/>
</dbReference>
<dbReference type="PANTHER" id="PTHR43047:SF72">
    <property type="entry name" value="OSMOSENSING HISTIDINE PROTEIN KINASE SLN1"/>
    <property type="match status" value="1"/>
</dbReference>
<dbReference type="AlphaFoldDB" id="A0A3B1AF47"/>
<dbReference type="InterPro" id="IPR011006">
    <property type="entry name" value="CheY-like_superfamily"/>
</dbReference>
<dbReference type="SUPFAM" id="SSF55874">
    <property type="entry name" value="ATPase domain of HSP90 chaperone/DNA topoisomerase II/histidine kinase"/>
    <property type="match status" value="1"/>
</dbReference>
<feature type="transmembrane region" description="Helical" evidence="7">
    <location>
        <begin position="12"/>
        <end position="31"/>
    </location>
</feature>
<dbReference type="InterPro" id="IPR003661">
    <property type="entry name" value="HisK_dim/P_dom"/>
</dbReference>
<dbReference type="InterPro" id="IPR003594">
    <property type="entry name" value="HATPase_dom"/>
</dbReference>